<dbReference type="VEuPathDB" id="AmoebaDB:DICPUDRAFT_154636"/>
<feature type="domain" description="EGF-like" evidence="1">
    <location>
        <begin position="47"/>
        <end position="98"/>
    </location>
</feature>
<dbReference type="Pfam" id="PF24141">
    <property type="entry name" value="LRR_ComC"/>
    <property type="match status" value="1"/>
</dbReference>
<proteinExistence type="predicted"/>
<dbReference type="RefSeq" id="XP_003290141.1">
    <property type="nucleotide sequence ID" value="XM_003290093.1"/>
</dbReference>
<dbReference type="AlphaFoldDB" id="F0ZRV2"/>
<evidence type="ECO:0000259" key="1">
    <source>
        <dbReference type="Pfam" id="PF24141"/>
    </source>
</evidence>
<dbReference type="InParanoid" id="F0ZRV2"/>
<sequence length="99" mass="11156">MNIKKINTSDDTLCARSSCHTNGSINGFQSYVDLTDAIIKVDVLPTDVSCFPFMTTLSINILKPSNEFFYYEFSAVTTVTLNCPEIQDLTQKLPPYEYL</sequence>
<protein>
    <recommendedName>
        <fullName evidence="1">EGF-like domain-containing protein</fullName>
    </recommendedName>
</protein>
<dbReference type="KEGG" id="dpp:DICPUDRAFT_154636"/>
<dbReference type="InterPro" id="IPR057013">
    <property type="entry name" value="LRR_ComC"/>
</dbReference>
<accession>F0ZRV2</accession>
<dbReference type="EMBL" id="GL871147">
    <property type="protein sequence ID" value="EGC33325.1"/>
    <property type="molecule type" value="Genomic_DNA"/>
</dbReference>
<keyword evidence="3" id="KW-1185">Reference proteome</keyword>
<organism evidence="2 3">
    <name type="scientific">Dictyostelium purpureum</name>
    <name type="common">Slime mold</name>
    <dbReference type="NCBI Taxonomy" id="5786"/>
    <lineage>
        <taxon>Eukaryota</taxon>
        <taxon>Amoebozoa</taxon>
        <taxon>Evosea</taxon>
        <taxon>Eumycetozoa</taxon>
        <taxon>Dictyostelia</taxon>
        <taxon>Dictyosteliales</taxon>
        <taxon>Dictyosteliaceae</taxon>
        <taxon>Dictyostelium</taxon>
    </lineage>
</organism>
<reference evidence="3" key="1">
    <citation type="journal article" date="2011" name="Genome Biol.">
        <title>Comparative genomics of the social amoebae Dictyostelium discoideum and Dictyostelium purpureum.</title>
        <authorList>
            <consortium name="US DOE Joint Genome Institute (JGI-PGF)"/>
            <person name="Sucgang R."/>
            <person name="Kuo A."/>
            <person name="Tian X."/>
            <person name="Salerno W."/>
            <person name="Parikh A."/>
            <person name="Feasley C.L."/>
            <person name="Dalin E."/>
            <person name="Tu H."/>
            <person name="Huang E."/>
            <person name="Barry K."/>
            <person name="Lindquist E."/>
            <person name="Shapiro H."/>
            <person name="Bruce D."/>
            <person name="Schmutz J."/>
            <person name="Salamov A."/>
            <person name="Fey P."/>
            <person name="Gaudet P."/>
            <person name="Anjard C."/>
            <person name="Babu M.M."/>
            <person name="Basu S."/>
            <person name="Bushmanova Y."/>
            <person name="van der Wel H."/>
            <person name="Katoh-Kurasawa M."/>
            <person name="Dinh C."/>
            <person name="Coutinho P.M."/>
            <person name="Saito T."/>
            <person name="Elias M."/>
            <person name="Schaap P."/>
            <person name="Kay R.R."/>
            <person name="Henrissat B."/>
            <person name="Eichinger L."/>
            <person name="Rivero F."/>
            <person name="Putnam N.H."/>
            <person name="West C.M."/>
            <person name="Loomis W.F."/>
            <person name="Chisholm R.L."/>
            <person name="Shaulsky G."/>
            <person name="Strassmann J.E."/>
            <person name="Queller D.C."/>
            <person name="Kuspa A."/>
            <person name="Grigoriev I.V."/>
        </authorList>
    </citation>
    <scope>NUCLEOTIDE SEQUENCE [LARGE SCALE GENOMIC DNA]</scope>
    <source>
        <strain evidence="3">QSDP1</strain>
    </source>
</reference>
<evidence type="ECO:0000313" key="2">
    <source>
        <dbReference type="EMBL" id="EGC33325.1"/>
    </source>
</evidence>
<evidence type="ECO:0000313" key="3">
    <source>
        <dbReference type="Proteomes" id="UP000001064"/>
    </source>
</evidence>
<dbReference type="Proteomes" id="UP000001064">
    <property type="component" value="Unassembled WGS sequence"/>
</dbReference>
<dbReference type="GeneID" id="10504508"/>
<gene>
    <name evidence="2" type="ORF">DICPUDRAFT_154636</name>
</gene>
<name>F0ZRV2_DICPU</name>